<feature type="compositionally biased region" description="Basic residues" evidence="6">
    <location>
        <begin position="186"/>
        <end position="196"/>
    </location>
</feature>
<keyword evidence="3 5" id="KW-0863">Zinc-finger</keyword>
<keyword evidence="9" id="KW-1185">Reference proteome</keyword>
<evidence type="ECO:0000256" key="5">
    <source>
        <dbReference type="PROSITE-ProRule" id="PRU00042"/>
    </source>
</evidence>
<feature type="compositionally biased region" description="Low complexity" evidence="6">
    <location>
        <begin position="162"/>
        <end position="176"/>
    </location>
</feature>
<dbReference type="GO" id="GO:0000981">
    <property type="term" value="F:DNA-binding transcription factor activity, RNA polymerase II-specific"/>
    <property type="evidence" value="ECO:0007669"/>
    <property type="project" value="TreeGrafter"/>
</dbReference>
<feature type="region of interest" description="Disordered" evidence="6">
    <location>
        <begin position="147"/>
        <end position="212"/>
    </location>
</feature>
<evidence type="ECO:0000256" key="3">
    <source>
        <dbReference type="ARBA" id="ARBA00022771"/>
    </source>
</evidence>
<reference evidence="8 9" key="1">
    <citation type="submission" date="2016-07" db="EMBL/GenBank/DDBJ databases">
        <title>Pervasive Adenine N6-methylation of Active Genes in Fungi.</title>
        <authorList>
            <consortium name="DOE Joint Genome Institute"/>
            <person name="Mondo S.J."/>
            <person name="Dannebaum R.O."/>
            <person name="Kuo R.C."/>
            <person name="Labutti K."/>
            <person name="Haridas S."/>
            <person name="Kuo A."/>
            <person name="Salamov A."/>
            <person name="Ahrendt S.R."/>
            <person name="Lipzen A."/>
            <person name="Sullivan W."/>
            <person name="Andreopoulos W.B."/>
            <person name="Clum A."/>
            <person name="Lindquist E."/>
            <person name="Daum C."/>
            <person name="Ramamoorthy G.K."/>
            <person name="Gryganskyi A."/>
            <person name="Culley D."/>
            <person name="Magnuson J.K."/>
            <person name="James T.Y."/>
            <person name="O'Malley M.A."/>
            <person name="Stajich J.E."/>
            <person name="Spatafora J.W."/>
            <person name="Visel A."/>
            <person name="Grigoriev I.V."/>
        </authorList>
    </citation>
    <scope>NUCLEOTIDE SEQUENCE [LARGE SCALE GENOMIC DNA]</scope>
    <source>
        <strain evidence="8 9">NRRL 2496</strain>
    </source>
</reference>
<keyword evidence="2" id="KW-0677">Repeat</keyword>
<keyword evidence="1" id="KW-0479">Metal-binding</keyword>
<sequence length="341" mass="38581">MNTDSDMTSSLYLFSPSYQDYEFCSFSELHQKPLDPANFTDLTSDPLASFTVASPPPPPQQQQQQQQNLQSNQEHDLFYFTSHFYPSPLMDDAPGLTQLTSTPTSFSSPSSVHTTTVRTPSEPDLTMFHAPPHHTIFYESAYELFPPQQSSPHEQLPVPTDSPSASSQASSQGPQQLEPTKDKPIKKASKKKGTRRKTADQLPYAPNLLNLNLAPVRRQHTRPSHKANSAAKTISPFKCDFPGCQKTFTRPYNLKSHRRTHTAERPFECTYCPKRFARQHDRNRHSKLHFGIKPYVCHLCNKAFARQDALNRHQRPDMEHGDITSCVTLGSKSRAAKKSKK</sequence>
<dbReference type="EMBL" id="MCGN01000010">
    <property type="protein sequence ID" value="ORY92161.1"/>
    <property type="molecule type" value="Genomic_DNA"/>
</dbReference>
<dbReference type="PROSITE" id="PS50157">
    <property type="entry name" value="ZINC_FINGER_C2H2_2"/>
    <property type="match status" value="3"/>
</dbReference>
<dbReference type="OrthoDB" id="8922241at2759"/>
<evidence type="ECO:0000313" key="8">
    <source>
        <dbReference type="EMBL" id="ORY92161.1"/>
    </source>
</evidence>
<dbReference type="InParanoid" id="A0A1X2H306"/>
<evidence type="ECO:0000256" key="6">
    <source>
        <dbReference type="SAM" id="MobiDB-lite"/>
    </source>
</evidence>
<feature type="domain" description="C2H2-type" evidence="7">
    <location>
        <begin position="267"/>
        <end position="294"/>
    </location>
</feature>
<dbReference type="FunFam" id="3.30.160.60:FF:000303">
    <property type="entry name" value="Zinc finger protein 41"/>
    <property type="match status" value="1"/>
</dbReference>
<organism evidence="8 9">
    <name type="scientific">Syncephalastrum racemosum</name>
    <name type="common">Filamentous fungus</name>
    <dbReference type="NCBI Taxonomy" id="13706"/>
    <lineage>
        <taxon>Eukaryota</taxon>
        <taxon>Fungi</taxon>
        <taxon>Fungi incertae sedis</taxon>
        <taxon>Mucoromycota</taxon>
        <taxon>Mucoromycotina</taxon>
        <taxon>Mucoromycetes</taxon>
        <taxon>Mucorales</taxon>
        <taxon>Syncephalastraceae</taxon>
        <taxon>Syncephalastrum</taxon>
    </lineage>
</organism>
<proteinExistence type="predicted"/>
<evidence type="ECO:0000256" key="2">
    <source>
        <dbReference type="ARBA" id="ARBA00022737"/>
    </source>
</evidence>
<feature type="compositionally biased region" description="Low complexity" evidence="6">
    <location>
        <begin position="100"/>
        <end position="120"/>
    </location>
</feature>
<dbReference type="PROSITE" id="PS00028">
    <property type="entry name" value="ZINC_FINGER_C2H2_1"/>
    <property type="match status" value="2"/>
</dbReference>
<dbReference type="SUPFAM" id="SSF57667">
    <property type="entry name" value="beta-beta-alpha zinc fingers"/>
    <property type="match status" value="2"/>
</dbReference>
<dbReference type="PANTHER" id="PTHR23235">
    <property type="entry name" value="KRUEPPEL-LIKE TRANSCRIPTION FACTOR"/>
    <property type="match status" value="1"/>
</dbReference>
<dbReference type="AlphaFoldDB" id="A0A1X2H306"/>
<dbReference type="GO" id="GO:0008270">
    <property type="term" value="F:zinc ion binding"/>
    <property type="evidence" value="ECO:0007669"/>
    <property type="project" value="UniProtKB-KW"/>
</dbReference>
<feature type="region of interest" description="Disordered" evidence="6">
    <location>
        <begin position="35"/>
        <end position="71"/>
    </location>
</feature>
<evidence type="ECO:0000313" key="9">
    <source>
        <dbReference type="Proteomes" id="UP000242180"/>
    </source>
</evidence>
<comment type="caution">
    <text evidence="8">The sequence shown here is derived from an EMBL/GenBank/DDBJ whole genome shotgun (WGS) entry which is preliminary data.</text>
</comment>
<feature type="domain" description="C2H2-type" evidence="7">
    <location>
        <begin position="237"/>
        <end position="266"/>
    </location>
</feature>
<protein>
    <recommendedName>
        <fullName evidence="7">C2H2-type domain-containing protein</fullName>
    </recommendedName>
</protein>
<feature type="compositionally biased region" description="Low complexity" evidence="6">
    <location>
        <begin position="202"/>
        <end position="212"/>
    </location>
</feature>
<dbReference type="PANTHER" id="PTHR23235:SF120">
    <property type="entry name" value="KRUPPEL-LIKE FACTOR 15"/>
    <property type="match status" value="1"/>
</dbReference>
<dbReference type="Proteomes" id="UP000242180">
    <property type="component" value="Unassembled WGS sequence"/>
</dbReference>
<keyword evidence="4" id="KW-0862">Zinc</keyword>
<dbReference type="STRING" id="13706.A0A1X2H306"/>
<name>A0A1X2H306_SYNRA</name>
<dbReference type="Gene3D" id="3.30.160.60">
    <property type="entry name" value="Classic Zinc Finger"/>
    <property type="match status" value="3"/>
</dbReference>
<evidence type="ECO:0000256" key="4">
    <source>
        <dbReference type="ARBA" id="ARBA00022833"/>
    </source>
</evidence>
<dbReference type="InterPro" id="IPR036236">
    <property type="entry name" value="Znf_C2H2_sf"/>
</dbReference>
<dbReference type="InterPro" id="IPR013087">
    <property type="entry name" value="Znf_C2H2_type"/>
</dbReference>
<dbReference type="FunFam" id="3.30.160.60:FF:000125">
    <property type="entry name" value="Putative zinc finger protein 143"/>
    <property type="match status" value="1"/>
</dbReference>
<evidence type="ECO:0000259" key="7">
    <source>
        <dbReference type="PROSITE" id="PS50157"/>
    </source>
</evidence>
<dbReference type="SMART" id="SM00355">
    <property type="entry name" value="ZnF_C2H2"/>
    <property type="match status" value="3"/>
</dbReference>
<gene>
    <name evidence="8" type="ORF">BCR43DRAFT_497896</name>
</gene>
<evidence type="ECO:0000256" key="1">
    <source>
        <dbReference type="ARBA" id="ARBA00022723"/>
    </source>
</evidence>
<dbReference type="OMA" id="IYGDQSC"/>
<feature type="region of interest" description="Disordered" evidence="6">
    <location>
        <begin position="91"/>
        <end position="126"/>
    </location>
</feature>
<accession>A0A1X2H306</accession>
<dbReference type="Pfam" id="PF00096">
    <property type="entry name" value="zf-C2H2"/>
    <property type="match status" value="3"/>
</dbReference>
<dbReference type="GO" id="GO:0000978">
    <property type="term" value="F:RNA polymerase II cis-regulatory region sequence-specific DNA binding"/>
    <property type="evidence" value="ECO:0007669"/>
    <property type="project" value="TreeGrafter"/>
</dbReference>
<feature type="domain" description="C2H2-type" evidence="7">
    <location>
        <begin position="295"/>
        <end position="320"/>
    </location>
</feature>